<dbReference type="Gene3D" id="3.40.50.200">
    <property type="entry name" value="Peptidase S8/S53 domain"/>
    <property type="match status" value="1"/>
</dbReference>
<keyword evidence="10" id="KW-1185">Reference proteome</keyword>
<dbReference type="PRINTS" id="PR00723">
    <property type="entry name" value="SUBTILISIN"/>
</dbReference>
<keyword evidence="2 5" id="KW-0645">Protease</keyword>
<dbReference type="SUPFAM" id="SSF52743">
    <property type="entry name" value="Subtilisin-like"/>
    <property type="match status" value="1"/>
</dbReference>
<protein>
    <submittedName>
        <fullName evidence="9">Serine protease</fullName>
    </submittedName>
</protein>
<evidence type="ECO:0000256" key="1">
    <source>
        <dbReference type="ARBA" id="ARBA00011073"/>
    </source>
</evidence>
<dbReference type="InterPro" id="IPR002884">
    <property type="entry name" value="P_dom"/>
</dbReference>
<dbReference type="Gene3D" id="3.30.70.80">
    <property type="entry name" value="Peptidase S8 propeptide/proteinase inhibitor I9"/>
    <property type="match status" value="1"/>
</dbReference>
<evidence type="ECO:0000256" key="3">
    <source>
        <dbReference type="ARBA" id="ARBA00022801"/>
    </source>
</evidence>
<evidence type="ECO:0000259" key="8">
    <source>
        <dbReference type="PROSITE" id="PS51829"/>
    </source>
</evidence>
<dbReference type="SUPFAM" id="SSF49785">
    <property type="entry name" value="Galactose-binding domain-like"/>
    <property type="match status" value="1"/>
</dbReference>
<dbReference type="Proteomes" id="UP001500416">
    <property type="component" value="Unassembled WGS sequence"/>
</dbReference>
<accession>A0ABP3DLB0</accession>
<comment type="similarity">
    <text evidence="1 5 6">Belongs to the peptidase S8 family.</text>
</comment>
<dbReference type="InterPro" id="IPR037045">
    <property type="entry name" value="S8pro/Inhibitor_I9_sf"/>
</dbReference>
<dbReference type="InterPro" id="IPR036852">
    <property type="entry name" value="Peptidase_S8/S53_dom_sf"/>
</dbReference>
<feature type="active site" description="Charge relay system" evidence="5">
    <location>
        <position position="152"/>
    </location>
</feature>
<dbReference type="PANTHER" id="PTHR43806">
    <property type="entry name" value="PEPTIDASE S8"/>
    <property type="match status" value="1"/>
</dbReference>
<sequence>MKARLTAASAIAALAALGLAPPASAQAEADYVPAKRPFAGSFLVSLKDVPRTQAQIQTESEALVGRYGGQLKSVFTVAMRGFLVRDLSDRQARRLAADPAVAKVYQDGTARVADTQSNATYGIDRVDQRNLPLDTKYTYNTTASNVTTYVLDTGIRKSHAEFEGRAADGYDFVDEDPEAQDCNGHGTHVSGTIGGKTWGVAKKTKLVAVRILGCGGSAPDSDGVEGIEWIAKNAVKPAVVNGSFTFDTPGIGDEAISRLTAAGVPFVVAAGNSSADACGTGPARNTNVIAVGATDNQDNRASFSNYGSCVDIFAPGNNITSASHSSDTGSTNMSGTSMASPHVAGGAALYLAGNPSATPAQVLKALVDNATSGVVKNPGTGSPNKLLYTTAFGGGTPPTCAGGSNTDDVAIPDAGAAVTSSIAVSNCDGVGTASTQVKVDINHTYTGDLAIDLVGPSGAVIVLRKAGGVGSSAGVHETFSVNTSAENKNGTWKLRVTDVYSYDTGNIDGWSITF</sequence>
<dbReference type="GO" id="GO:0006508">
    <property type="term" value="P:proteolysis"/>
    <property type="evidence" value="ECO:0007669"/>
    <property type="project" value="UniProtKB-KW"/>
</dbReference>
<dbReference type="InterPro" id="IPR022398">
    <property type="entry name" value="Peptidase_S8_His-AS"/>
</dbReference>
<feature type="active site" description="Charge relay system" evidence="5">
    <location>
        <position position="185"/>
    </location>
</feature>
<feature type="chain" id="PRO_5045436680" evidence="7">
    <location>
        <begin position="26"/>
        <end position="514"/>
    </location>
</feature>
<reference evidence="10" key="1">
    <citation type="journal article" date="2019" name="Int. J. Syst. Evol. Microbiol.">
        <title>The Global Catalogue of Microorganisms (GCM) 10K type strain sequencing project: providing services to taxonomists for standard genome sequencing and annotation.</title>
        <authorList>
            <consortium name="The Broad Institute Genomics Platform"/>
            <consortium name="The Broad Institute Genome Sequencing Center for Infectious Disease"/>
            <person name="Wu L."/>
            <person name="Ma J."/>
        </authorList>
    </citation>
    <scope>NUCLEOTIDE SEQUENCE [LARGE SCALE GENOMIC DNA]</scope>
    <source>
        <strain evidence="10">JCM 3380</strain>
    </source>
</reference>
<dbReference type="InterPro" id="IPR050131">
    <property type="entry name" value="Peptidase_S8_subtilisin-like"/>
</dbReference>
<dbReference type="Pfam" id="PF00082">
    <property type="entry name" value="Peptidase_S8"/>
    <property type="match status" value="1"/>
</dbReference>
<dbReference type="PROSITE" id="PS51892">
    <property type="entry name" value="SUBTILASE"/>
    <property type="match status" value="1"/>
</dbReference>
<organism evidence="9 10">
    <name type="scientific">Saccharothrix mutabilis subsp. mutabilis</name>
    <dbReference type="NCBI Taxonomy" id="66855"/>
    <lineage>
        <taxon>Bacteria</taxon>
        <taxon>Bacillati</taxon>
        <taxon>Actinomycetota</taxon>
        <taxon>Actinomycetes</taxon>
        <taxon>Pseudonocardiales</taxon>
        <taxon>Pseudonocardiaceae</taxon>
        <taxon>Saccharothrix</taxon>
    </lineage>
</organism>
<dbReference type="InterPro" id="IPR023827">
    <property type="entry name" value="Peptidase_S8_Asp-AS"/>
</dbReference>
<feature type="signal peptide" evidence="7">
    <location>
        <begin position="1"/>
        <end position="25"/>
    </location>
</feature>
<dbReference type="InterPro" id="IPR000209">
    <property type="entry name" value="Peptidase_S8/S53_dom"/>
</dbReference>
<evidence type="ECO:0000313" key="9">
    <source>
        <dbReference type="EMBL" id="GAA0233219.1"/>
    </source>
</evidence>
<evidence type="ECO:0000256" key="2">
    <source>
        <dbReference type="ARBA" id="ARBA00022670"/>
    </source>
</evidence>
<dbReference type="Gene3D" id="2.60.120.260">
    <property type="entry name" value="Galactose-binding domain-like"/>
    <property type="match status" value="1"/>
</dbReference>
<evidence type="ECO:0000256" key="7">
    <source>
        <dbReference type="SAM" id="SignalP"/>
    </source>
</evidence>
<proteinExistence type="inferred from homology"/>
<dbReference type="PROSITE" id="PS00137">
    <property type="entry name" value="SUBTILASE_HIS"/>
    <property type="match status" value="1"/>
</dbReference>
<dbReference type="InterPro" id="IPR034193">
    <property type="entry name" value="PCSK9_ProteinaseK-like"/>
</dbReference>
<evidence type="ECO:0000256" key="4">
    <source>
        <dbReference type="ARBA" id="ARBA00022825"/>
    </source>
</evidence>
<dbReference type="CDD" id="cd04077">
    <property type="entry name" value="Peptidases_S8_PCSK9_ProteinaseK_like"/>
    <property type="match status" value="1"/>
</dbReference>
<dbReference type="PROSITE" id="PS00138">
    <property type="entry name" value="SUBTILASE_SER"/>
    <property type="match status" value="1"/>
</dbReference>
<keyword evidence="3 5" id="KW-0378">Hydrolase</keyword>
<dbReference type="Pfam" id="PF01483">
    <property type="entry name" value="P_proprotein"/>
    <property type="match status" value="1"/>
</dbReference>
<evidence type="ECO:0000313" key="10">
    <source>
        <dbReference type="Proteomes" id="UP001500416"/>
    </source>
</evidence>
<dbReference type="PROSITE" id="PS00136">
    <property type="entry name" value="SUBTILASE_ASP"/>
    <property type="match status" value="1"/>
</dbReference>
<dbReference type="PROSITE" id="PS51829">
    <property type="entry name" value="P_HOMO_B"/>
    <property type="match status" value="1"/>
</dbReference>
<dbReference type="EMBL" id="BAAABU010000006">
    <property type="protein sequence ID" value="GAA0233219.1"/>
    <property type="molecule type" value="Genomic_DNA"/>
</dbReference>
<dbReference type="RefSeq" id="WP_343934896.1">
    <property type="nucleotide sequence ID" value="NZ_BAAABU010000006.1"/>
</dbReference>
<dbReference type="GO" id="GO:0008233">
    <property type="term" value="F:peptidase activity"/>
    <property type="evidence" value="ECO:0007669"/>
    <property type="project" value="UniProtKB-KW"/>
</dbReference>
<gene>
    <name evidence="9" type="ORF">GCM10010492_35080</name>
</gene>
<dbReference type="PANTHER" id="PTHR43806:SF11">
    <property type="entry name" value="CEREVISIN-RELATED"/>
    <property type="match status" value="1"/>
</dbReference>
<keyword evidence="4 5" id="KW-0720">Serine protease</keyword>
<keyword evidence="7" id="KW-0732">Signal</keyword>
<evidence type="ECO:0000256" key="5">
    <source>
        <dbReference type="PROSITE-ProRule" id="PRU01240"/>
    </source>
</evidence>
<dbReference type="InterPro" id="IPR008979">
    <property type="entry name" value="Galactose-bd-like_sf"/>
</dbReference>
<dbReference type="InterPro" id="IPR023828">
    <property type="entry name" value="Peptidase_S8_Ser-AS"/>
</dbReference>
<comment type="caution">
    <text evidence="9">The sequence shown here is derived from an EMBL/GenBank/DDBJ whole genome shotgun (WGS) entry which is preliminary data.</text>
</comment>
<name>A0ABP3DLB0_9PSEU</name>
<feature type="active site" description="Charge relay system" evidence="5">
    <location>
        <position position="337"/>
    </location>
</feature>
<evidence type="ECO:0000256" key="6">
    <source>
        <dbReference type="RuleBase" id="RU003355"/>
    </source>
</evidence>
<feature type="domain" description="P/Homo B" evidence="8">
    <location>
        <begin position="395"/>
        <end position="514"/>
    </location>
</feature>
<dbReference type="InterPro" id="IPR015500">
    <property type="entry name" value="Peptidase_S8_subtilisin-rel"/>
</dbReference>